<feature type="domain" description="DUF8212" evidence="3">
    <location>
        <begin position="361"/>
        <end position="583"/>
    </location>
</feature>
<gene>
    <name evidence="4" type="ORF">BD311DRAFT_808564</name>
</gene>
<organism evidence="4">
    <name type="scientific">Dichomitus squalens</name>
    <dbReference type="NCBI Taxonomy" id="114155"/>
    <lineage>
        <taxon>Eukaryota</taxon>
        <taxon>Fungi</taxon>
        <taxon>Dikarya</taxon>
        <taxon>Basidiomycota</taxon>
        <taxon>Agaricomycotina</taxon>
        <taxon>Agaricomycetes</taxon>
        <taxon>Polyporales</taxon>
        <taxon>Polyporaceae</taxon>
        <taxon>Dichomitus</taxon>
    </lineage>
</organism>
<reference evidence="4" key="1">
    <citation type="submission" date="2019-01" db="EMBL/GenBank/DDBJ databases">
        <title>Draft genome sequences of three monokaryotic isolates of the white-rot basidiomycete fungus Dichomitus squalens.</title>
        <authorList>
            <consortium name="DOE Joint Genome Institute"/>
            <person name="Lopez S.C."/>
            <person name="Andreopoulos B."/>
            <person name="Pangilinan J."/>
            <person name="Lipzen A."/>
            <person name="Riley R."/>
            <person name="Ahrendt S."/>
            <person name="Ng V."/>
            <person name="Barry K."/>
            <person name="Daum C."/>
            <person name="Grigoriev I.V."/>
            <person name="Hilden K.S."/>
            <person name="Makela M.R."/>
            <person name="de Vries R.P."/>
        </authorList>
    </citation>
    <scope>NUCLEOTIDE SEQUENCE [LARGE SCALE GENOMIC DNA]</scope>
    <source>
        <strain evidence="4">OM18370.1</strain>
    </source>
</reference>
<feature type="region of interest" description="Disordered" evidence="1">
    <location>
        <begin position="753"/>
        <end position="824"/>
    </location>
</feature>
<sequence>MRFLDTRTGEFIERDPKATKYAILSHTWDKEGEQSYKELRKIQKRYDLKAQCPLHGYKSPPSSSTASPEAVHPPSVPAPSSTVESAAPLHRARPAEGGNARKDNPMMGARRARVHRCLNTVGQFILLVLRPPCLQLLLPSGPPEHTPSPEESHMSTGIVERFRDPLLRPADGDRLKTPPCCIWDDPELSPKIRDACRVAREAGYNFLWIDSCCIDKTSSSESTESINSMYQWYGHATECYAFLADVPPGDDPRSPESKFRSSRWFRRGWTLQELISPSKVKFLSNDWNIIGTKHILVDLVEEITGIPDESLLHKKSLDEFSVAQRLSWAAKRKTTRVEDRAYSLLGIFNINMPTLYGEGHHAFRRLQEEIVQRVPDQSLFAWGHVYADLDAREDLAQCPSLQAAIDIRCRESNVFLARFLRDHSLSEKSLFSTQLEMWAYSGDIRAVSHSDVSRRLQLPHLRATRYTSTPHGIETQLPLIPLVHCLPQSEEPYFKIPERQWYLAILGCELTAHPGALLGRVCHIPPPESDVQYLHSGHLRITSGTGWQREKYVSLLPLPLETIERCREHDHIMLKTVYISRPERASTQSHSYRRHPHKTINLLLRRKTRDALRTQGYTAELRRPDEGHPTTHWLTLSCDDHTIAVEYRHTLEEHGRWLDVEADVKIRRHAPDRAGDIEADRSPVTWRDFTLGLSSPWILSLDMKEVAFTLATEKLIVKLGLDFAAPSHYFVRVDIVTETLPVESSASLQLVQGAQAEGSGAGDEVEEQDIGAQVRASEGDVLQPDDDAPHPMQHSDGTTGPLEARQGEERGADTKPDEEVDGER</sequence>
<feature type="region of interest" description="Disordered" evidence="1">
    <location>
        <begin position="53"/>
        <end position="106"/>
    </location>
</feature>
<evidence type="ECO:0000256" key="1">
    <source>
        <dbReference type="SAM" id="MobiDB-lite"/>
    </source>
</evidence>
<dbReference type="Pfam" id="PF06985">
    <property type="entry name" value="HET"/>
    <property type="match status" value="1"/>
</dbReference>
<protein>
    <submittedName>
        <fullName evidence="4">Uncharacterized protein</fullName>
    </submittedName>
</protein>
<dbReference type="InterPro" id="IPR010730">
    <property type="entry name" value="HET"/>
</dbReference>
<dbReference type="PANTHER" id="PTHR10622:SF10">
    <property type="entry name" value="HET DOMAIN-CONTAINING PROTEIN"/>
    <property type="match status" value="1"/>
</dbReference>
<dbReference type="PANTHER" id="PTHR10622">
    <property type="entry name" value="HET DOMAIN-CONTAINING PROTEIN"/>
    <property type="match status" value="1"/>
</dbReference>
<dbReference type="Proteomes" id="UP000292957">
    <property type="component" value="Unassembled WGS sequence"/>
</dbReference>
<evidence type="ECO:0000259" key="3">
    <source>
        <dbReference type="Pfam" id="PF26640"/>
    </source>
</evidence>
<dbReference type="OrthoDB" id="1938262at2759"/>
<dbReference type="AlphaFoldDB" id="A0A4V2JZT1"/>
<feature type="compositionally biased region" description="Basic and acidic residues" evidence="1">
    <location>
        <begin position="805"/>
        <end position="824"/>
    </location>
</feature>
<dbReference type="Pfam" id="PF26640">
    <property type="entry name" value="DUF8212"/>
    <property type="match status" value="1"/>
</dbReference>
<accession>A0A4V2JZT1</accession>
<feature type="compositionally biased region" description="Low complexity" evidence="1">
    <location>
        <begin position="59"/>
        <end position="88"/>
    </location>
</feature>
<name>A0A4V2JZT1_9APHY</name>
<proteinExistence type="predicted"/>
<dbReference type="InterPro" id="IPR058525">
    <property type="entry name" value="DUF8212"/>
</dbReference>
<evidence type="ECO:0000259" key="2">
    <source>
        <dbReference type="Pfam" id="PF06985"/>
    </source>
</evidence>
<evidence type="ECO:0000313" key="4">
    <source>
        <dbReference type="EMBL" id="TBU26243.1"/>
    </source>
</evidence>
<dbReference type="EMBL" id="ML143448">
    <property type="protein sequence ID" value="TBU26243.1"/>
    <property type="molecule type" value="Genomic_DNA"/>
</dbReference>
<feature type="domain" description="Heterokaryon incompatibility" evidence="2">
    <location>
        <begin position="187"/>
        <end position="244"/>
    </location>
</feature>